<organism evidence="2 3">
    <name type="scientific">Artemisia annua</name>
    <name type="common">Sweet wormwood</name>
    <dbReference type="NCBI Taxonomy" id="35608"/>
    <lineage>
        <taxon>Eukaryota</taxon>
        <taxon>Viridiplantae</taxon>
        <taxon>Streptophyta</taxon>
        <taxon>Embryophyta</taxon>
        <taxon>Tracheophyta</taxon>
        <taxon>Spermatophyta</taxon>
        <taxon>Magnoliopsida</taxon>
        <taxon>eudicotyledons</taxon>
        <taxon>Gunneridae</taxon>
        <taxon>Pentapetalae</taxon>
        <taxon>asterids</taxon>
        <taxon>campanulids</taxon>
        <taxon>Asterales</taxon>
        <taxon>Asteraceae</taxon>
        <taxon>Asteroideae</taxon>
        <taxon>Anthemideae</taxon>
        <taxon>Artemisiinae</taxon>
        <taxon>Artemisia</taxon>
    </lineage>
</organism>
<dbReference type="Proteomes" id="UP000245207">
    <property type="component" value="Unassembled WGS sequence"/>
</dbReference>
<evidence type="ECO:0000313" key="3">
    <source>
        <dbReference type="Proteomes" id="UP000245207"/>
    </source>
</evidence>
<protein>
    <submittedName>
        <fullName evidence="2">Zinc finger, C2H2</fullName>
    </submittedName>
</protein>
<feature type="compositionally biased region" description="Basic and acidic residues" evidence="1">
    <location>
        <begin position="37"/>
        <end position="54"/>
    </location>
</feature>
<dbReference type="AlphaFoldDB" id="A0A2U1PNX7"/>
<feature type="region of interest" description="Disordered" evidence="1">
    <location>
        <begin position="1"/>
        <end position="62"/>
    </location>
</feature>
<feature type="compositionally biased region" description="Basic and acidic residues" evidence="1">
    <location>
        <begin position="1"/>
        <end position="19"/>
    </location>
</feature>
<dbReference type="PANTHER" id="PTHR35746:SF1">
    <property type="entry name" value="PENTATRICOPEPTIDE REPEAT (PPR) SUPERFAMILY PROTEIN"/>
    <property type="match status" value="1"/>
</dbReference>
<dbReference type="STRING" id="35608.A0A2U1PNX7"/>
<accession>A0A2U1PNX7</accession>
<name>A0A2U1PNX7_ARTAN</name>
<sequence length="91" mass="9999">MHYIPEDIPKVDNESEAKKSTPLKNLLGEAKSPNANKTDHVAKKDEAVNDKEGDPMSPPKLIEDVKKGQKKVKGVRSWVPFACCSSVNVVN</sequence>
<proteinExistence type="predicted"/>
<dbReference type="PANTHER" id="PTHR35746">
    <property type="entry name" value="PENTATRICOPEPTIDE REPEAT (PPR) SUPERFAMILY PROTEIN"/>
    <property type="match status" value="1"/>
</dbReference>
<reference evidence="2 3" key="1">
    <citation type="journal article" date="2018" name="Mol. Plant">
        <title>The genome of Artemisia annua provides insight into the evolution of Asteraceae family and artemisinin biosynthesis.</title>
        <authorList>
            <person name="Shen Q."/>
            <person name="Zhang L."/>
            <person name="Liao Z."/>
            <person name="Wang S."/>
            <person name="Yan T."/>
            <person name="Shi P."/>
            <person name="Liu M."/>
            <person name="Fu X."/>
            <person name="Pan Q."/>
            <person name="Wang Y."/>
            <person name="Lv Z."/>
            <person name="Lu X."/>
            <person name="Zhang F."/>
            <person name="Jiang W."/>
            <person name="Ma Y."/>
            <person name="Chen M."/>
            <person name="Hao X."/>
            <person name="Li L."/>
            <person name="Tang Y."/>
            <person name="Lv G."/>
            <person name="Zhou Y."/>
            <person name="Sun X."/>
            <person name="Brodelius P.E."/>
            <person name="Rose J.K.C."/>
            <person name="Tang K."/>
        </authorList>
    </citation>
    <scope>NUCLEOTIDE SEQUENCE [LARGE SCALE GENOMIC DNA]</scope>
    <source>
        <strain evidence="3">cv. Huhao1</strain>
        <tissue evidence="2">Leaf</tissue>
    </source>
</reference>
<comment type="caution">
    <text evidence="2">The sequence shown here is derived from an EMBL/GenBank/DDBJ whole genome shotgun (WGS) entry which is preliminary data.</text>
</comment>
<keyword evidence="3" id="KW-1185">Reference proteome</keyword>
<dbReference type="EMBL" id="PKPP01000910">
    <property type="protein sequence ID" value="PWA87486.1"/>
    <property type="molecule type" value="Genomic_DNA"/>
</dbReference>
<evidence type="ECO:0000313" key="2">
    <source>
        <dbReference type="EMBL" id="PWA87486.1"/>
    </source>
</evidence>
<gene>
    <name evidence="2" type="ORF">CTI12_AA129990</name>
</gene>
<evidence type="ECO:0000256" key="1">
    <source>
        <dbReference type="SAM" id="MobiDB-lite"/>
    </source>
</evidence>